<keyword evidence="1" id="KW-0732">Signal</keyword>
<comment type="caution">
    <text evidence="2">The sequence shown here is derived from an EMBL/GenBank/DDBJ whole genome shotgun (WGS) entry which is preliminary data.</text>
</comment>
<reference evidence="2 3" key="1">
    <citation type="submission" date="2016-09" db="EMBL/GenBank/DDBJ databases">
        <title>Metabolic pathway, cell adaptation mechanisms and a novel monoxygenase revealed through proteogenomic-transcription analysis of a Sphingomonas haloaromaticamans strain degrading the fungicide ortho-phenylphenol.</title>
        <authorList>
            <person name="Perruchon C."/>
            <person name="Papadopoulou E.S."/>
            <person name="Rousidou C."/>
            <person name="Vasileiadis S."/>
            <person name="Tanou G."/>
            <person name="Amoutzias G."/>
            <person name="Molassiotis A."/>
            <person name="Karpouzas D.G."/>
        </authorList>
    </citation>
    <scope>NUCLEOTIDE SEQUENCE [LARGE SCALE GENOMIC DNA]</scope>
    <source>
        <strain evidence="2 3">P3</strain>
    </source>
</reference>
<dbReference type="OrthoDB" id="7513489at2"/>
<evidence type="ECO:0000313" key="2">
    <source>
        <dbReference type="EMBL" id="OHT18660.1"/>
    </source>
</evidence>
<evidence type="ECO:0008006" key="4">
    <source>
        <dbReference type="Google" id="ProtNLM"/>
    </source>
</evidence>
<accession>A0A1S1HDU1</accession>
<protein>
    <recommendedName>
        <fullName evidence="4">DUF3313 domain-containing protein</fullName>
    </recommendedName>
</protein>
<evidence type="ECO:0000256" key="1">
    <source>
        <dbReference type="SAM" id="SignalP"/>
    </source>
</evidence>
<proteinExistence type="predicted"/>
<dbReference type="InterPro" id="IPR021747">
    <property type="entry name" value="DUF3313"/>
</dbReference>
<dbReference type="Proteomes" id="UP000179467">
    <property type="component" value="Unassembled WGS sequence"/>
</dbReference>
<gene>
    <name evidence="2" type="ORF">BHE75_00634</name>
</gene>
<dbReference type="EMBL" id="MIPT01000001">
    <property type="protein sequence ID" value="OHT18660.1"/>
    <property type="molecule type" value="Genomic_DNA"/>
</dbReference>
<feature type="signal peptide" evidence="1">
    <location>
        <begin position="1"/>
        <end position="25"/>
    </location>
</feature>
<dbReference type="Pfam" id="PF11769">
    <property type="entry name" value="DUF3313"/>
    <property type="match status" value="1"/>
</dbReference>
<dbReference type="AlphaFoldDB" id="A0A1S1HDU1"/>
<organism evidence="2 3">
    <name type="scientific">Edaphosphingomonas haloaromaticamans</name>
    <dbReference type="NCBI Taxonomy" id="653954"/>
    <lineage>
        <taxon>Bacteria</taxon>
        <taxon>Pseudomonadati</taxon>
        <taxon>Pseudomonadota</taxon>
        <taxon>Alphaproteobacteria</taxon>
        <taxon>Sphingomonadales</taxon>
        <taxon>Rhizorhabdaceae</taxon>
        <taxon>Edaphosphingomonas</taxon>
    </lineage>
</organism>
<dbReference type="RefSeq" id="WP_070932338.1">
    <property type="nucleotide sequence ID" value="NZ_MIPT01000001.1"/>
</dbReference>
<evidence type="ECO:0000313" key="3">
    <source>
        <dbReference type="Proteomes" id="UP000179467"/>
    </source>
</evidence>
<feature type="chain" id="PRO_5010291065" description="DUF3313 domain-containing protein" evidence="1">
    <location>
        <begin position="26"/>
        <end position="233"/>
    </location>
</feature>
<sequence length="233" mass="25409">MLKGTAVRVAALWLLAALPATPSSAAKPPDTWDNLHKIHSKKMDYVYLLPGADFRTYTKVMLDPTEVAFEKNWLRDYNNSSVAMTMRLSDSDAQRILSQVQTGFHDILSKAYAKGGYQVVNASGPDVLRLRTAVINLSVTAPDTMPAGRVRTFSRDAGGATLVLEARDSLSGAVLGRAVDSRDIGDSMPYFRNSVTNRGAFSDVFDRWAKISVDGLGELKAQSPIDADGLQKR</sequence>
<name>A0A1S1HDU1_9SPHN</name>
<keyword evidence="3" id="KW-1185">Reference proteome</keyword>